<dbReference type="HOGENOM" id="CLU_021669_0_0_11"/>
<evidence type="ECO:0000256" key="3">
    <source>
        <dbReference type="ARBA" id="ARBA00022679"/>
    </source>
</evidence>
<comment type="subcellular location">
    <subcellularLocation>
        <location evidence="4">Cytoplasm</location>
    </subcellularLocation>
</comment>
<sequence length="283" mass="31619">MSYPFLEAMGLTAPEGVDVAYEELLAEVLTSGARKSDRTGTGTLSVFGRQLRYDLSKGFPRITTKFVAMKAVKGELLWFLRGDTNVRWLQERGITIWDEWADAAGELGPVYGHQWRSWQGADGATYDQIAQLVADLRANPDSRRMIVSAWNVGALQDMALAPCHAFFQCYVADSKLSLQIYQRSADLFLGVPFNIASYALLVHMLAQQTGLQPGELVWTGGDCHIYLNHLEQVRTQLSRVPQAYSFPTLRLNRADSIDSYQMDDIDASEGYRHHPTIKAPVAV</sequence>
<dbReference type="NCBIfam" id="TIGR03284">
    <property type="entry name" value="thym_sym"/>
    <property type="match status" value="2"/>
</dbReference>
<proteinExistence type="inferred from homology"/>
<dbReference type="AlphaFoldDB" id="G9PHK9"/>
<dbReference type="GO" id="GO:0032259">
    <property type="term" value="P:methylation"/>
    <property type="evidence" value="ECO:0007669"/>
    <property type="project" value="UniProtKB-KW"/>
</dbReference>
<comment type="caution">
    <text evidence="6">The sequence shown here is derived from an EMBL/GenBank/DDBJ whole genome shotgun (WGS) entry which is preliminary data.</text>
</comment>
<evidence type="ECO:0000259" key="5">
    <source>
        <dbReference type="Pfam" id="PF00303"/>
    </source>
</evidence>
<dbReference type="PANTHER" id="PTHR11548">
    <property type="entry name" value="THYMIDYLATE SYNTHASE 1"/>
    <property type="match status" value="1"/>
</dbReference>
<accession>G9PHK9</accession>
<evidence type="ECO:0000256" key="2">
    <source>
        <dbReference type="ARBA" id="ARBA00022603"/>
    </source>
</evidence>
<feature type="binding site" evidence="4">
    <location>
        <begin position="143"/>
        <end position="144"/>
    </location>
    <ligand>
        <name>dUMP</name>
        <dbReference type="ChEBI" id="CHEBI:246422"/>
        <note>ligand shared between dimeric partners</note>
    </ligand>
</feature>
<comment type="similarity">
    <text evidence="4">Belongs to the thymidylate synthase family. Bacterial-type ThyA subfamily.</text>
</comment>
<keyword evidence="2 4" id="KW-0489">Methyltransferase</keyword>
<feature type="binding site" description="in other chain" evidence="4">
    <location>
        <begin position="224"/>
        <end position="226"/>
    </location>
    <ligand>
        <name>dUMP</name>
        <dbReference type="ChEBI" id="CHEBI:246422"/>
        <note>ligand shared between dimeric partners</note>
    </ligand>
</feature>
<keyword evidence="4" id="KW-0545">Nucleotide biosynthesis</keyword>
<dbReference type="Pfam" id="PF00303">
    <property type="entry name" value="Thymidylat_synt"/>
    <property type="match status" value="1"/>
</dbReference>
<dbReference type="PATRIC" id="fig|435830.3.peg.1671"/>
<keyword evidence="7" id="KW-1185">Reference proteome</keyword>
<feature type="binding site" description="in other chain" evidence="4">
    <location>
        <position position="38"/>
    </location>
    <ligand>
        <name>dUMP</name>
        <dbReference type="ChEBI" id="CHEBI:246422"/>
        <note>ligand shared between dimeric partners</note>
    </ligand>
</feature>
<feature type="active site" description="Nucleophile" evidence="4">
    <location>
        <position position="163"/>
    </location>
</feature>
<dbReference type="Proteomes" id="UP000003822">
    <property type="component" value="Unassembled WGS sequence"/>
</dbReference>
<dbReference type="UniPathway" id="UPA00575"/>
<name>G9PHK9_9ACTO</name>
<comment type="function">
    <text evidence="4">Catalyzes the reductive methylation of 2'-deoxyuridine-5'-monophosphate (dUMP) to 2'-deoxythymidine-5'-monophosphate (dTMP) while utilizing 5,10-methylenetetrahydrofolate (mTHF) as the methyl donor and reductant in the reaction, yielding dihydrofolate (DHF) as a by-product. This enzymatic reaction provides an intracellular de novo source of dTMP, an essential precursor for DNA biosynthesis.</text>
</comment>
<keyword evidence="3 4" id="KW-0808">Transferase</keyword>
<dbReference type="GO" id="GO:0006231">
    <property type="term" value="P:dTMP biosynthetic process"/>
    <property type="evidence" value="ECO:0007669"/>
    <property type="project" value="UniProtKB-UniRule"/>
</dbReference>
<dbReference type="CDD" id="cd00351">
    <property type="entry name" value="TS_Pyrimidine_HMase"/>
    <property type="match status" value="1"/>
</dbReference>
<dbReference type="InterPro" id="IPR036926">
    <property type="entry name" value="Thymidate_synth/dCMP_Mease_sf"/>
</dbReference>
<evidence type="ECO:0000313" key="7">
    <source>
        <dbReference type="Proteomes" id="UP000003822"/>
    </source>
</evidence>
<dbReference type="OrthoDB" id="9774633at2"/>
<feature type="binding site" description="in other chain" evidence="4">
    <location>
        <begin position="183"/>
        <end position="186"/>
    </location>
    <ligand>
        <name>dUMP</name>
        <dbReference type="ChEBI" id="CHEBI:246422"/>
        <note>ligand shared between dimeric partners</note>
    </ligand>
</feature>
<dbReference type="Gene3D" id="3.30.572.10">
    <property type="entry name" value="Thymidylate synthase/dCMP hydroxymethylase domain"/>
    <property type="match status" value="1"/>
</dbReference>
<dbReference type="PRINTS" id="PR00108">
    <property type="entry name" value="THYMDSNTHASE"/>
</dbReference>
<dbReference type="RefSeq" id="WP_005987593.1">
    <property type="nucleotide sequence ID" value="NZ_JH470339.1"/>
</dbReference>
<dbReference type="NCBIfam" id="NF002497">
    <property type="entry name" value="PRK01827.1-3"/>
    <property type="match status" value="1"/>
</dbReference>
<dbReference type="EMBL" id="ACRN01000015">
    <property type="protein sequence ID" value="EHM87358.1"/>
    <property type="molecule type" value="Genomic_DNA"/>
</dbReference>
<comment type="pathway">
    <text evidence="4">Pyrimidine metabolism; dTTP biosynthesis.</text>
</comment>
<evidence type="ECO:0000313" key="6">
    <source>
        <dbReference type="EMBL" id="EHM87358.1"/>
    </source>
</evidence>
<feature type="binding site" description="in other chain" evidence="4">
    <location>
        <position position="194"/>
    </location>
    <ligand>
        <name>dUMP</name>
        <dbReference type="ChEBI" id="CHEBI:246422"/>
        <note>ligand shared between dimeric partners</note>
    </ligand>
</feature>
<comment type="subunit">
    <text evidence="4">Homodimer.</text>
</comment>
<dbReference type="eggNOG" id="COG0207">
    <property type="taxonomic scope" value="Bacteria"/>
</dbReference>
<dbReference type="GO" id="GO:0005829">
    <property type="term" value="C:cytosol"/>
    <property type="evidence" value="ECO:0007669"/>
    <property type="project" value="TreeGrafter"/>
</dbReference>
<dbReference type="InterPro" id="IPR000398">
    <property type="entry name" value="Thymidylate_synthase"/>
</dbReference>
<dbReference type="GO" id="GO:0006235">
    <property type="term" value="P:dTTP biosynthetic process"/>
    <property type="evidence" value="ECO:0007669"/>
    <property type="project" value="UniProtKB-UniRule"/>
</dbReference>
<dbReference type="HAMAP" id="MF_00008">
    <property type="entry name" value="Thymidy_synth_bact"/>
    <property type="match status" value="1"/>
</dbReference>
<feature type="binding site" evidence="4">
    <location>
        <position position="186"/>
    </location>
    <ligand>
        <name>(6R)-5,10-methylene-5,6,7,8-tetrahydrofolate</name>
        <dbReference type="ChEBI" id="CHEBI:15636"/>
    </ligand>
</feature>
<comment type="caution">
    <text evidence="4">Lacks conserved residue(s) required for the propagation of feature annotation.</text>
</comment>
<comment type="catalytic activity">
    <reaction evidence="4">
        <text>dUMP + (6R)-5,10-methylene-5,6,7,8-tetrahydrofolate = 7,8-dihydrofolate + dTMP</text>
        <dbReference type="Rhea" id="RHEA:12104"/>
        <dbReference type="ChEBI" id="CHEBI:15636"/>
        <dbReference type="ChEBI" id="CHEBI:57451"/>
        <dbReference type="ChEBI" id="CHEBI:63528"/>
        <dbReference type="ChEBI" id="CHEBI:246422"/>
        <dbReference type="EC" id="2.1.1.45"/>
    </reaction>
</comment>
<dbReference type="InterPro" id="IPR045097">
    <property type="entry name" value="Thymidate_synth/dCMP_Mease"/>
</dbReference>
<dbReference type="GO" id="GO:0004799">
    <property type="term" value="F:thymidylate synthase activity"/>
    <property type="evidence" value="ECO:0007669"/>
    <property type="project" value="UniProtKB-UniRule"/>
</dbReference>
<feature type="domain" description="Thymidylate synthase/dCMP hydroxymethylase" evidence="5">
    <location>
        <begin position="20"/>
        <end position="283"/>
    </location>
</feature>
<evidence type="ECO:0000256" key="4">
    <source>
        <dbReference type="HAMAP-Rule" id="MF_00008"/>
    </source>
</evidence>
<dbReference type="EC" id="2.1.1.45" evidence="1 4"/>
<reference evidence="6 7" key="1">
    <citation type="submission" date="2011-10" db="EMBL/GenBank/DDBJ databases">
        <title>The Genome Sequence of Actinomyces graevenitzii C83.</title>
        <authorList>
            <consortium name="The Broad Institute Genome Sequencing Platform"/>
            <consortium name="The Broad Institute Genome Sequencing Center for Infectious Disease"/>
            <person name="Earl A."/>
            <person name="Ward D."/>
            <person name="Feldgarden M."/>
            <person name="Gevers D."/>
            <person name="Sibley C.D."/>
            <person name="Field T.R."/>
            <person name="Grinwis M."/>
            <person name="Eshaghurshan C.S."/>
            <person name="Surette M.G."/>
            <person name="Young S.K."/>
            <person name="Zeng Q."/>
            <person name="Gargeya S."/>
            <person name="Fitzgerald M."/>
            <person name="Haas B."/>
            <person name="Abouelleil A."/>
            <person name="Alvarado L."/>
            <person name="Arachchi H.M."/>
            <person name="Berlin A."/>
            <person name="Brown A."/>
            <person name="Chapman S.B."/>
            <person name="Chen Z."/>
            <person name="Dunbar C."/>
            <person name="Freedman E."/>
            <person name="Gearin G."/>
            <person name="Goldberg J."/>
            <person name="Griggs A."/>
            <person name="Gujja S."/>
            <person name="Heiman D."/>
            <person name="Howarth C."/>
            <person name="Larson L."/>
            <person name="Lui A."/>
            <person name="MacDonald P.J.P."/>
            <person name="Montmayeur A."/>
            <person name="Murphy C."/>
            <person name="Neiman D."/>
            <person name="Pearson M."/>
            <person name="Priest M."/>
            <person name="Roberts A."/>
            <person name="Saif S."/>
            <person name="Shea T."/>
            <person name="Shenoy N."/>
            <person name="Sisk P."/>
            <person name="Stolte C."/>
            <person name="Sykes S."/>
            <person name="Wortman J."/>
            <person name="Nusbaum C."/>
            <person name="Birren B."/>
        </authorList>
    </citation>
    <scope>NUCLEOTIDE SEQUENCE [LARGE SCALE GENOMIC DNA]</scope>
    <source>
        <strain evidence="6 7">C83</strain>
    </source>
</reference>
<organism evidence="6 7">
    <name type="scientific">Actinomyces graevenitzii C83</name>
    <dbReference type="NCBI Taxonomy" id="435830"/>
    <lineage>
        <taxon>Bacteria</taxon>
        <taxon>Bacillati</taxon>
        <taxon>Actinomycetota</taxon>
        <taxon>Actinomycetes</taxon>
        <taxon>Actinomycetales</taxon>
        <taxon>Actinomycetaceae</taxon>
        <taxon>Actinomyces</taxon>
    </lineage>
</organism>
<evidence type="ECO:0000256" key="1">
    <source>
        <dbReference type="ARBA" id="ARBA00011947"/>
    </source>
</evidence>
<dbReference type="SUPFAM" id="SSF55831">
    <property type="entry name" value="Thymidylate synthase/dCMP hydroxymethylase"/>
    <property type="match status" value="1"/>
</dbReference>
<feature type="binding site" evidence="4">
    <location>
        <position position="282"/>
    </location>
    <ligand>
        <name>(6R)-5,10-methylene-5,6,7,8-tetrahydrofolate</name>
        <dbReference type="ChEBI" id="CHEBI:15636"/>
    </ligand>
</feature>
<dbReference type="STRING" id="435830.HMPREF0045_01737"/>
<protein>
    <recommendedName>
        <fullName evidence="1 4">Thymidylate synthase</fullName>
        <shortName evidence="4">TS</shortName>
        <shortName evidence="4">TSase</shortName>
        <ecNumber evidence="1 4">2.1.1.45</ecNumber>
    </recommendedName>
</protein>
<gene>
    <name evidence="4" type="primary">thyA</name>
    <name evidence="6" type="ORF">HMPREF0045_01737</name>
</gene>
<keyword evidence="4" id="KW-0963">Cytoplasm</keyword>
<dbReference type="InterPro" id="IPR023451">
    <property type="entry name" value="Thymidate_synth/dCMP_Mease_dom"/>
</dbReference>
<dbReference type="PANTHER" id="PTHR11548:SF9">
    <property type="entry name" value="THYMIDYLATE SYNTHASE"/>
    <property type="match status" value="1"/>
</dbReference>